<evidence type="ECO:0000256" key="4">
    <source>
        <dbReference type="SAM" id="MobiDB-lite"/>
    </source>
</evidence>
<sequence length="158" mass="17447">MRSFVVLSVLVAAACAAPQFQPQYQQQQQQYQGNAVIPIIKQQQEVNFDGSYQYSYETGNGIAAQEQGYLKNAGQKDLEAQVAQGSYSYTSPEGIPISVTYTADENGFSAQGAHLPTPPPIPEAILRALQYIESQPKQPQTQQPIYQQQGFQQQAFRG</sequence>
<reference evidence="6" key="1">
    <citation type="submission" date="2023-03" db="EMBL/GenBank/DDBJ databases">
        <title>Chromosome-level genomes of two armyworms, Mythimna separata and Mythimna loreyi, provide insights into the biosynthesis and reception of sex pheromones.</title>
        <authorList>
            <person name="Zhao H."/>
        </authorList>
    </citation>
    <scope>NUCLEOTIDE SEQUENCE</scope>
    <source>
        <strain evidence="6">BeijingLab</strain>
        <tissue evidence="6">Pupa</tissue>
    </source>
</reference>
<evidence type="ECO:0000313" key="6">
    <source>
        <dbReference type="EMBL" id="KAJ8732711.1"/>
    </source>
</evidence>
<dbReference type="EMBL" id="JARGEI010000004">
    <property type="protein sequence ID" value="KAJ8732711.1"/>
    <property type="molecule type" value="Genomic_DNA"/>
</dbReference>
<dbReference type="InterPro" id="IPR031311">
    <property type="entry name" value="CHIT_BIND_RR_consensus"/>
</dbReference>
<organism evidence="6 7">
    <name type="scientific">Mythimna separata</name>
    <name type="common">Oriental armyworm</name>
    <name type="synonym">Pseudaletia separata</name>
    <dbReference type="NCBI Taxonomy" id="271217"/>
    <lineage>
        <taxon>Eukaryota</taxon>
        <taxon>Metazoa</taxon>
        <taxon>Ecdysozoa</taxon>
        <taxon>Arthropoda</taxon>
        <taxon>Hexapoda</taxon>
        <taxon>Insecta</taxon>
        <taxon>Pterygota</taxon>
        <taxon>Neoptera</taxon>
        <taxon>Endopterygota</taxon>
        <taxon>Lepidoptera</taxon>
        <taxon>Glossata</taxon>
        <taxon>Ditrysia</taxon>
        <taxon>Noctuoidea</taxon>
        <taxon>Noctuidae</taxon>
        <taxon>Noctuinae</taxon>
        <taxon>Hadenini</taxon>
        <taxon>Mythimna</taxon>
    </lineage>
</organism>
<evidence type="ECO:0000256" key="3">
    <source>
        <dbReference type="PROSITE-ProRule" id="PRU00497"/>
    </source>
</evidence>
<dbReference type="PRINTS" id="PR00947">
    <property type="entry name" value="CUTICLE"/>
</dbReference>
<dbReference type="InterPro" id="IPR050468">
    <property type="entry name" value="Cuticle_Struct_Prot"/>
</dbReference>
<keyword evidence="7" id="KW-1185">Reference proteome</keyword>
<accession>A0AAD7YZA5</accession>
<dbReference type="PANTHER" id="PTHR10380">
    <property type="entry name" value="CUTICLE PROTEIN"/>
    <property type="match status" value="1"/>
</dbReference>
<dbReference type="PROSITE" id="PS51257">
    <property type="entry name" value="PROKAR_LIPOPROTEIN"/>
    <property type="match status" value="1"/>
</dbReference>
<feature type="signal peptide" evidence="5">
    <location>
        <begin position="1"/>
        <end position="16"/>
    </location>
</feature>
<protein>
    <submittedName>
        <fullName evidence="6">Uncharacterized protein</fullName>
    </submittedName>
</protein>
<feature type="region of interest" description="Disordered" evidence="4">
    <location>
        <begin position="135"/>
        <end position="158"/>
    </location>
</feature>
<dbReference type="Pfam" id="PF00379">
    <property type="entry name" value="Chitin_bind_4"/>
    <property type="match status" value="1"/>
</dbReference>
<dbReference type="GO" id="GO:0062129">
    <property type="term" value="C:chitin-based extracellular matrix"/>
    <property type="evidence" value="ECO:0007669"/>
    <property type="project" value="TreeGrafter"/>
</dbReference>
<proteinExistence type="predicted"/>
<dbReference type="InterPro" id="IPR000618">
    <property type="entry name" value="Insect_cuticle"/>
</dbReference>
<evidence type="ECO:0000256" key="5">
    <source>
        <dbReference type="SAM" id="SignalP"/>
    </source>
</evidence>
<gene>
    <name evidence="6" type="ORF">PYW07_015310</name>
</gene>
<evidence type="ECO:0000313" key="7">
    <source>
        <dbReference type="Proteomes" id="UP001231518"/>
    </source>
</evidence>
<name>A0AAD7YZA5_MYTSE</name>
<keyword evidence="2 5" id="KW-0732">Signal</keyword>
<dbReference type="GO" id="GO:0008010">
    <property type="term" value="F:structural constituent of chitin-based larval cuticle"/>
    <property type="evidence" value="ECO:0007669"/>
    <property type="project" value="TreeGrafter"/>
</dbReference>
<comment type="caution">
    <text evidence="6">The sequence shown here is derived from an EMBL/GenBank/DDBJ whole genome shotgun (WGS) entry which is preliminary data.</text>
</comment>
<dbReference type="PROSITE" id="PS51155">
    <property type="entry name" value="CHIT_BIND_RR_2"/>
    <property type="match status" value="1"/>
</dbReference>
<dbReference type="PROSITE" id="PS00233">
    <property type="entry name" value="CHIT_BIND_RR_1"/>
    <property type="match status" value="1"/>
</dbReference>
<feature type="chain" id="PRO_5042118505" evidence="5">
    <location>
        <begin position="17"/>
        <end position="158"/>
    </location>
</feature>
<dbReference type="Proteomes" id="UP001231518">
    <property type="component" value="Chromosome 6"/>
</dbReference>
<evidence type="ECO:0000256" key="1">
    <source>
        <dbReference type="ARBA" id="ARBA00022460"/>
    </source>
</evidence>
<evidence type="ECO:0000256" key="2">
    <source>
        <dbReference type="ARBA" id="ARBA00022729"/>
    </source>
</evidence>
<keyword evidence="1 3" id="KW-0193">Cuticle</keyword>
<dbReference type="PANTHER" id="PTHR10380:SF241">
    <property type="entry name" value="CUTICULAR PROTEIN 47EG-RELATED"/>
    <property type="match status" value="1"/>
</dbReference>
<dbReference type="AlphaFoldDB" id="A0AAD7YZA5"/>